<dbReference type="SUPFAM" id="SSF69593">
    <property type="entry name" value="Glycerol-3-phosphate (1)-acyltransferase"/>
    <property type="match status" value="1"/>
</dbReference>
<protein>
    <recommendedName>
        <fullName evidence="3">Phospholipid/glycerol acyltransferase domain-containing protein</fullName>
    </recommendedName>
</protein>
<evidence type="ECO:0000256" key="2">
    <source>
        <dbReference type="SAM" id="Phobius"/>
    </source>
</evidence>
<dbReference type="EMBL" id="AP027729">
    <property type="protein sequence ID" value="BDZ42814.1"/>
    <property type="molecule type" value="Genomic_DNA"/>
</dbReference>
<evidence type="ECO:0000259" key="3">
    <source>
        <dbReference type="Pfam" id="PF01553"/>
    </source>
</evidence>
<feature type="transmembrane region" description="Helical" evidence="2">
    <location>
        <begin position="12"/>
        <end position="43"/>
    </location>
</feature>
<feature type="domain" description="Phospholipid/glycerol acyltransferase" evidence="3">
    <location>
        <begin position="124"/>
        <end position="188"/>
    </location>
</feature>
<evidence type="ECO:0000313" key="4">
    <source>
        <dbReference type="EMBL" id="BDZ42814.1"/>
    </source>
</evidence>
<keyword evidence="2" id="KW-0472">Membrane</keyword>
<feature type="compositionally biased region" description="Polar residues" evidence="1">
    <location>
        <begin position="201"/>
        <end position="214"/>
    </location>
</feature>
<dbReference type="Pfam" id="PF01553">
    <property type="entry name" value="Acyltransferase"/>
    <property type="match status" value="1"/>
</dbReference>
<organism evidence="4 5">
    <name type="scientific">Paraoerskovia sediminicola</name>
    <dbReference type="NCBI Taxonomy" id="1138587"/>
    <lineage>
        <taxon>Bacteria</taxon>
        <taxon>Bacillati</taxon>
        <taxon>Actinomycetota</taxon>
        <taxon>Actinomycetes</taxon>
        <taxon>Micrococcales</taxon>
        <taxon>Cellulomonadaceae</taxon>
        <taxon>Paraoerskovia</taxon>
    </lineage>
</organism>
<keyword evidence="2" id="KW-0812">Transmembrane</keyword>
<gene>
    <name evidence="4" type="ORF">GCM10025865_21130</name>
</gene>
<reference evidence="5" key="1">
    <citation type="journal article" date="2019" name="Int. J. Syst. Evol. Microbiol.">
        <title>The Global Catalogue of Microorganisms (GCM) 10K type strain sequencing project: providing services to taxonomists for standard genome sequencing and annotation.</title>
        <authorList>
            <consortium name="The Broad Institute Genomics Platform"/>
            <consortium name="The Broad Institute Genome Sequencing Center for Infectious Disease"/>
            <person name="Wu L."/>
            <person name="Ma J."/>
        </authorList>
    </citation>
    <scope>NUCLEOTIDE SEQUENCE [LARGE SCALE GENOMIC DNA]</scope>
    <source>
        <strain evidence="5">NBRC 108565</strain>
    </source>
</reference>
<sequence>MWRLPPRWLRRVLLAPGVLLIVGFIPFVLLGAALLGGIASWLFPGHLRLARIVWMVAFYLLWDAVAVLALFGLWIGSGFGWGIHRPVFERAHFGLARVMLRIMFWQVRLTLRLDFEAERLVVDEVPDDTPVIVVSRHAGPGDSFILVDSLLNRSRRNPHIVLKDSLQWDPAIDILLNRLSSRFVTPHSHRRPGDAGGARPSESSRQSSGRGTRC</sequence>
<dbReference type="InterPro" id="IPR002123">
    <property type="entry name" value="Plipid/glycerol_acylTrfase"/>
</dbReference>
<evidence type="ECO:0000313" key="5">
    <source>
        <dbReference type="Proteomes" id="UP001321475"/>
    </source>
</evidence>
<accession>A0ABM8G438</accession>
<dbReference type="Proteomes" id="UP001321475">
    <property type="component" value="Chromosome"/>
</dbReference>
<dbReference type="RefSeq" id="WP_286217223.1">
    <property type="nucleotide sequence ID" value="NZ_AP027729.1"/>
</dbReference>
<proteinExistence type="predicted"/>
<feature type="transmembrane region" description="Helical" evidence="2">
    <location>
        <begin position="49"/>
        <end position="75"/>
    </location>
</feature>
<keyword evidence="2" id="KW-1133">Transmembrane helix</keyword>
<feature type="region of interest" description="Disordered" evidence="1">
    <location>
        <begin position="186"/>
        <end position="214"/>
    </location>
</feature>
<keyword evidence="5" id="KW-1185">Reference proteome</keyword>
<evidence type="ECO:0000256" key="1">
    <source>
        <dbReference type="SAM" id="MobiDB-lite"/>
    </source>
</evidence>
<name>A0ABM8G438_9CELL</name>